<sequence length="220" mass="25993">MNHHINVLIERMHAKVNPQEATAMSAYMRDQFPFLGIKSPLRKELLKEFLAQHPPQKEWVSVLWNLPEREYQYSALDILLKIRKQLNPNDLPLIESFITNRSWWDTVDLLAANAAGFLLLKSPLLQEEFGEKWLHSDNMWLNRTAILYQLHYKQDTNEELLYRYILTHAASSEFFIQKAIGWALREYSKINPSSVKNFIENEELKPLSKREGLKWISKNN</sequence>
<accession>A0A7X2H2V7</accession>
<organism evidence="1 2">
    <name type="scientific">Paenibacillus monticola</name>
    <dbReference type="NCBI Taxonomy" id="2666075"/>
    <lineage>
        <taxon>Bacteria</taxon>
        <taxon>Bacillati</taxon>
        <taxon>Bacillota</taxon>
        <taxon>Bacilli</taxon>
        <taxon>Bacillales</taxon>
        <taxon>Paenibacillaceae</taxon>
        <taxon>Paenibacillus</taxon>
    </lineage>
</organism>
<keyword evidence="2" id="KW-1185">Reference proteome</keyword>
<dbReference type="Proteomes" id="UP000463051">
    <property type="component" value="Unassembled WGS sequence"/>
</dbReference>
<gene>
    <name evidence="1" type="ORF">GJB61_05075</name>
</gene>
<name>A0A7X2H2V7_9BACL</name>
<dbReference type="PANTHER" id="PTHR34070:SF1">
    <property type="entry name" value="DNA ALKYLATION REPAIR PROTEIN"/>
    <property type="match status" value="1"/>
</dbReference>
<dbReference type="InterPro" id="IPR016024">
    <property type="entry name" value="ARM-type_fold"/>
</dbReference>
<dbReference type="Gene3D" id="1.25.40.290">
    <property type="entry name" value="ARM repeat domains"/>
    <property type="match status" value="1"/>
</dbReference>
<protein>
    <submittedName>
        <fullName evidence="1">DNA alkylation repair protein</fullName>
    </submittedName>
</protein>
<dbReference type="Gene3D" id="1.20.1660.10">
    <property type="entry name" value="Hypothetical protein (EF3068)"/>
    <property type="match status" value="1"/>
</dbReference>
<dbReference type="EMBL" id="WJXB01000002">
    <property type="protein sequence ID" value="MRN52365.1"/>
    <property type="molecule type" value="Genomic_DNA"/>
</dbReference>
<dbReference type="Pfam" id="PF08713">
    <property type="entry name" value="DNA_alkylation"/>
    <property type="match status" value="1"/>
</dbReference>
<evidence type="ECO:0000313" key="2">
    <source>
        <dbReference type="Proteomes" id="UP000463051"/>
    </source>
</evidence>
<evidence type="ECO:0000313" key="1">
    <source>
        <dbReference type="EMBL" id="MRN52365.1"/>
    </source>
</evidence>
<dbReference type="AlphaFoldDB" id="A0A7X2H2V7"/>
<dbReference type="SUPFAM" id="SSF48371">
    <property type="entry name" value="ARM repeat"/>
    <property type="match status" value="1"/>
</dbReference>
<proteinExistence type="predicted"/>
<dbReference type="CDD" id="cd07064">
    <property type="entry name" value="AlkD_like_1"/>
    <property type="match status" value="1"/>
</dbReference>
<reference evidence="1 2" key="1">
    <citation type="submission" date="2019-11" db="EMBL/GenBank/DDBJ databases">
        <title>Paenibacillus monticola sp. nov., a novel PGPR strain isolated from mountain sample in China.</title>
        <authorList>
            <person name="Zhao Q."/>
            <person name="Li H.-P."/>
            <person name="Zhang J.-L."/>
        </authorList>
    </citation>
    <scope>NUCLEOTIDE SEQUENCE [LARGE SCALE GENOMIC DNA]</scope>
    <source>
        <strain evidence="1 2">LC-T2</strain>
    </source>
</reference>
<comment type="caution">
    <text evidence="1">The sequence shown here is derived from an EMBL/GenBank/DDBJ whole genome shotgun (WGS) entry which is preliminary data.</text>
</comment>
<dbReference type="RefSeq" id="WP_154117399.1">
    <property type="nucleotide sequence ID" value="NZ_WJXB01000002.1"/>
</dbReference>
<dbReference type="PANTHER" id="PTHR34070">
    <property type="entry name" value="ARMADILLO-TYPE FOLD"/>
    <property type="match status" value="1"/>
</dbReference>
<dbReference type="InterPro" id="IPR014825">
    <property type="entry name" value="DNA_alkylation"/>
</dbReference>